<dbReference type="Pfam" id="PF09829">
    <property type="entry name" value="DUF2057"/>
    <property type="match status" value="1"/>
</dbReference>
<feature type="chain" id="PRO_5013250242" evidence="3">
    <location>
        <begin position="22"/>
        <end position="199"/>
    </location>
</feature>
<evidence type="ECO:0000256" key="2">
    <source>
        <dbReference type="ARBA" id="ARBA00022729"/>
    </source>
</evidence>
<dbReference type="PANTHER" id="PTHR38108">
    <property type="entry name" value="UPF0319 PROTEIN YCCT"/>
    <property type="match status" value="1"/>
</dbReference>
<comment type="similarity">
    <text evidence="1">Belongs to the UPF0319 family.</text>
</comment>
<dbReference type="STRING" id="734.B0187_02275"/>
<dbReference type="OrthoDB" id="6428208at2"/>
<proteinExistence type="inferred from homology"/>
<comment type="caution">
    <text evidence="4">The sequence shown here is derived from an EMBL/GenBank/DDBJ whole genome shotgun (WGS) entry which is preliminary data.</text>
</comment>
<dbReference type="PANTHER" id="PTHR38108:SF1">
    <property type="entry name" value="UPF0319 PROTEIN YCCT"/>
    <property type="match status" value="1"/>
</dbReference>
<keyword evidence="2 3" id="KW-0732">Signal</keyword>
<sequence length="199" mass="22035">MKLAKIAMGLTALVATSFSVAGGLKASSSVDILAFDGVEVKKNATLQINDNKPHQVVVSVSQLIDNSYFSTDPIVLTFNGSNEDTLIFVPDFNSKFEAEKYRSKPTFQIKTASGKVLEHKQDYLKGEGFAPNSRIEDNLAKYNASKAIAAVPPFTNATWEKNDRIVVQTSNVTEEQLQLLFKKADKATQKRFLEWAKKQ</sequence>
<reference evidence="4 5" key="1">
    <citation type="submission" date="2017-02" db="EMBL/GenBank/DDBJ databases">
        <title>Draft genome sequence of Haemophilus paracuniculus CCUG 43573 type strain.</title>
        <authorList>
            <person name="Engstrom-Jakobsson H."/>
            <person name="Salva-Serra F."/>
            <person name="Thorell K."/>
            <person name="Gonzales-Siles L."/>
            <person name="Karlsson R."/>
            <person name="Boulund F."/>
            <person name="Engstrand L."/>
            <person name="Kristiansson E."/>
            <person name="Moore E."/>
        </authorList>
    </citation>
    <scope>NUCLEOTIDE SEQUENCE [LARGE SCALE GENOMIC DNA]</scope>
    <source>
        <strain evidence="4 5">CCUG 43573</strain>
    </source>
</reference>
<name>A0A1T0AVM3_9PAST</name>
<evidence type="ECO:0000256" key="3">
    <source>
        <dbReference type="SAM" id="SignalP"/>
    </source>
</evidence>
<protein>
    <submittedName>
        <fullName evidence="4">Uncharacterized protein</fullName>
    </submittedName>
</protein>
<keyword evidence="5" id="KW-1185">Reference proteome</keyword>
<feature type="signal peptide" evidence="3">
    <location>
        <begin position="1"/>
        <end position="21"/>
    </location>
</feature>
<evidence type="ECO:0000313" key="4">
    <source>
        <dbReference type="EMBL" id="OOS00333.1"/>
    </source>
</evidence>
<dbReference type="Proteomes" id="UP000190867">
    <property type="component" value="Unassembled WGS sequence"/>
</dbReference>
<dbReference type="InterPro" id="IPR018635">
    <property type="entry name" value="UPF0319"/>
</dbReference>
<organism evidence="4 5">
    <name type="scientific">Haemophilus paracuniculus</name>
    <dbReference type="NCBI Taxonomy" id="734"/>
    <lineage>
        <taxon>Bacteria</taxon>
        <taxon>Pseudomonadati</taxon>
        <taxon>Pseudomonadota</taxon>
        <taxon>Gammaproteobacteria</taxon>
        <taxon>Pasteurellales</taxon>
        <taxon>Pasteurellaceae</taxon>
        <taxon>Haemophilus</taxon>
    </lineage>
</organism>
<gene>
    <name evidence="4" type="ORF">B0187_02275</name>
</gene>
<dbReference type="AlphaFoldDB" id="A0A1T0AVM3"/>
<evidence type="ECO:0000256" key="1">
    <source>
        <dbReference type="ARBA" id="ARBA00008490"/>
    </source>
</evidence>
<dbReference type="EMBL" id="MUYA01000003">
    <property type="protein sequence ID" value="OOS00333.1"/>
    <property type="molecule type" value="Genomic_DNA"/>
</dbReference>
<accession>A0A1T0AVM3</accession>
<dbReference type="RefSeq" id="WP_078236249.1">
    <property type="nucleotide sequence ID" value="NZ_MUYA01000003.1"/>
</dbReference>
<evidence type="ECO:0000313" key="5">
    <source>
        <dbReference type="Proteomes" id="UP000190867"/>
    </source>
</evidence>